<sequence length="49" mass="5764">MSEKKSFFRNIVSAVSNTRGFYDHREEQKFVATQSYRNLLGSYDHTNGF</sequence>
<proteinExistence type="predicted"/>
<name>A0A4R6VTJ5_9HYPH</name>
<dbReference type="RefSeq" id="WP_166638881.1">
    <property type="nucleotide sequence ID" value="NZ_SNYR01000001.1"/>
</dbReference>
<dbReference type="EMBL" id="SNYR01000001">
    <property type="protein sequence ID" value="TDQ66781.1"/>
    <property type="molecule type" value="Genomic_DNA"/>
</dbReference>
<organism evidence="1 2">
    <name type="scientific">Maritalea mobilis</name>
    <dbReference type="NCBI Taxonomy" id="483324"/>
    <lineage>
        <taxon>Bacteria</taxon>
        <taxon>Pseudomonadati</taxon>
        <taxon>Pseudomonadota</taxon>
        <taxon>Alphaproteobacteria</taxon>
        <taxon>Hyphomicrobiales</taxon>
        <taxon>Devosiaceae</taxon>
        <taxon>Maritalea</taxon>
    </lineage>
</organism>
<accession>A0A4R6VTJ5</accession>
<dbReference type="Proteomes" id="UP000295391">
    <property type="component" value="Unassembled WGS sequence"/>
</dbReference>
<dbReference type="AlphaFoldDB" id="A0A4R6VTJ5"/>
<protein>
    <submittedName>
        <fullName evidence="1">Uncharacterized protein</fullName>
    </submittedName>
</protein>
<evidence type="ECO:0000313" key="1">
    <source>
        <dbReference type="EMBL" id="TDQ66781.1"/>
    </source>
</evidence>
<gene>
    <name evidence="1" type="ORF">ATL17_0785</name>
</gene>
<reference evidence="1 2" key="1">
    <citation type="submission" date="2019-03" db="EMBL/GenBank/DDBJ databases">
        <title>Genomic Encyclopedia of Type Strains, Phase III (KMG-III): the genomes of soil and plant-associated and newly described type strains.</title>
        <authorList>
            <person name="Whitman W."/>
        </authorList>
    </citation>
    <scope>NUCLEOTIDE SEQUENCE [LARGE SCALE GENOMIC DNA]</scope>
    <source>
        <strain evidence="1 2">CGMCC 1.7002</strain>
    </source>
</reference>
<keyword evidence="2" id="KW-1185">Reference proteome</keyword>
<comment type="caution">
    <text evidence="1">The sequence shown here is derived from an EMBL/GenBank/DDBJ whole genome shotgun (WGS) entry which is preliminary data.</text>
</comment>
<evidence type="ECO:0000313" key="2">
    <source>
        <dbReference type="Proteomes" id="UP000295391"/>
    </source>
</evidence>